<dbReference type="AlphaFoldDB" id="A0A919VS19"/>
<proteinExistence type="predicted"/>
<dbReference type="CDD" id="cd00063">
    <property type="entry name" value="FN3"/>
    <property type="match status" value="1"/>
</dbReference>
<protein>
    <recommendedName>
        <fullName evidence="4">Fibronectin type-III domain-containing protein</fullName>
    </recommendedName>
</protein>
<keyword evidence="2" id="KW-0624">Polysaccharide degradation</keyword>
<evidence type="ECO:0000256" key="3">
    <source>
        <dbReference type="SAM" id="SignalP"/>
    </source>
</evidence>
<dbReference type="PROSITE" id="PS50853">
    <property type="entry name" value="FN3"/>
    <property type="match status" value="1"/>
</dbReference>
<keyword evidence="2" id="KW-0119">Carbohydrate metabolism</keyword>
<sequence>MRPRHMGLWLAAAVFFSLALGGCELPAASVDKDHKVAAPPANQPGNSWLIVQPGDRREPEPLPAALPDEAEIPEALHVPKLPHVVHAEPVDPRCTGSVTPGEINVLEVEPGATTATVSWYHPGDPSVVRYRITSISQKLVVGRQAELEWQEAEPGEGCHTLTATVKNLQRDTPYVFSVDVVRTATWQNTTHAVTSARSGPVFTR</sequence>
<feature type="signal peptide" evidence="3">
    <location>
        <begin position="1"/>
        <end position="21"/>
    </location>
</feature>
<feature type="chain" id="PRO_5038583271" description="Fibronectin type-III domain-containing protein" evidence="3">
    <location>
        <begin position="22"/>
        <end position="204"/>
    </location>
</feature>
<evidence type="ECO:0000313" key="6">
    <source>
        <dbReference type="Proteomes" id="UP000681340"/>
    </source>
</evidence>
<dbReference type="GO" id="GO:0000272">
    <property type="term" value="P:polysaccharide catabolic process"/>
    <property type="evidence" value="ECO:0007669"/>
    <property type="project" value="UniProtKB-KW"/>
</dbReference>
<feature type="domain" description="Fibronectin type-III" evidence="4">
    <location>
        <begin position="99"/>
        <end position="201"/>
    </location>
</feature>
<dbReference type="SUPFAM" id="SSF49265">
    <property type="entry name" value="Fibronectin type III"/>
    <property type="match status" value="1"/>
</dbReference>
<gene>
    <name evidence="5" type="ORF">Aau02nite_60540</name>
</gene>
<dbReference type="SMART" id="SM00060">
    <property type="entry name" value="FN3"/>
    <property type="match status" value="1"/>
</dbReference>
<dbReference type="EMBL" id="BOQL01000050">
    <property type="protein sequence ID" value="GIM74351.1"/>
    <property type="molecule type" value="Genomic_DNA"/>
</dbReference>
<comment type="caution">
    <text evidence="5">The sequence shown here is derived from an EMBL/GenBank/DDBJ whole genome shotgun (WGS) entry which is preliminary data.</text>
</comment>
<organism evidence="5 6">
    <name type="scientific">Actinoplanes auranticolor</name>
    <dbReference type="NCBI Taxonomy" id="47988"/>
    <lineage>
        <taxon>Bacteria</taxon>
        <taxon>Bacillati</taxon>
        <taxon>Actinomycetota</taxon>
        <taxon>Actinomycetes</taxon>
        <taxon>Micromonosporales</taxon>
        <taxon>Micromonosporaceae</taxon>
        <taxon>Actinoplanes</taxon>
    </lineage>
</organism>
<reference evidence="5" key="1">
    <citation type="submission" date="2021-03" db="EMBL/GenBank/DDBJ databases">
        <title>Whole genome shotgun sequence of Actinoplanes auranticolor NBRC 12245.</title>
        <authorList>
            <person name="Komaki H."/>
            <person name="Tamura T."/>
        </authorList>
    </citation>
    <scope>NUCLEOTIDE SEQUENCE</scope>
    <source>
        <strain evidence="5">NBRC 12245</strain>
    </source>
</reference>
<evidence type="ECO:0000259" key="4">
    <source>
        <dbReference type="PROSITE" id="PS50853"/>
    </source>
</evidence>
<dbReference type="InterPro" id="IPR003961">
    <property type="entry name" value="FN3_dom"/>
</dbReference>
<dbReference type="PROSITE" id="PS51257">
    <property type="entry name" value="PROKAR_LIPOPROTEIN"/>
    <property type="match status" value="1"/>
</dbReference>
<evidence type="ECO:0000256" key="1">
    <source>
        <dbReference type="ARBA" id="ARBA00023295"/>
    </source>
</evidence>
<dbReference type="InterPro" id="IPR036116">
    <property type="entry name" value="FN3_sf"/>
</dbReference>
<dbReference type="InterPro" id="IPR013783">
    <property type="entry name" value="Ig-like_fold"/>
</dbReference>
<dbReference type="Proteomes" id="UP000681340">
    <property type="component" value="Unassembled WGS sequence"/>
</dbReference>
<evidence type="ECO:0000256" key="2">
    <source>
        <dbReference type="ARBA" id="ARBA00023326"/>
    </source>
</evidence>
<keyword evidence="1" id="KW-0326">Glycosidase</keyword>
<keyword evidence="1" id="KW-0378">Hydrolase</keyword>
<keyword evidence="6" id="KW-1185">Reference proteome</keyword>
<accession>A0A919VS19</accession>
<dbReference type="GO" id="GO:0016798">
    <property type="term" value="F:hydrolase activity, acting on glycosyl bonds"/>
    <property type="evidence" value="ECO:0007669"/>
    <property type="project" value="UniProtKB-KW"/>
</dbReference>
<evidence type="ECO:0000313" key="5">
    <source>
        <dbReference type="EMBL" id="GIM74351.1"/>
    </source>
</evidence>
<name>A0A919VS19_9ACTN</name>
<dbReference type="Pfam" id="PF00041">
    <property type="entry name" value="fn3"/>
    <property type="match status" value="1"/>
</dbReference>
<dbReference type="Gene3D" id="2.60.40.10">
    <property type="entry name" value="Immunoglobulins"/>
    <property type="match status" value="1"/>
</dbReference>
<keyword evidence="3" id="KW-0732">Signal</keyword>